<feature type="domain" description="Large ribosomal subunit protein uL18 C-terminal eukaryotes" evidence="8">
    <location>
        <begin position="75"/>
        <end position="129"/>
    </location>
</feature>
<name>A0A6L2MLC0_TANCI</name>
<comment type="subcellular location">
    <subcellularLocation>
        <location evidence="1">Cytoplasm</location>
    </subcellularLocation>
</comment>
<gene>
    <name evidence="9" type="ORF">Tci_045083</name>
</gene>
<accession>A0A6L2MLC0</accession>
<dbReference type="GO" id="GO:0006412">
    <property type="term" value="P:translation"/>
    <property type="evidence" value="ECO:0007669"/>
    <property type="project" value="InterPro"/>
</dbReference>
<reference evidence="9" key="1">
    <citation type="journal article" date="2019" name="Sci. Rep.">
        <title>Draft genome of Tanacetum cinerariifolium, the natural source of mosquito coil.</title>
        <authorList>
            <person name="Yamashiro T."/>
            <person name="Shiraishi A."/>
            <person name="Satake H."/>
            <person name="Nakayama K."/>
        </authorList>
    </citation>
    <scope>NUCLEOTIDE SEQUENCE</scope>
</reference>
<dbReference type="PRINTS" id="PR00058">
    <property type="entry name" value="RIBOSOMALL5"/>
</dbReference>
<dbReference type="InterPro" id="IPR025607">
    <property type="entry name" value="Ribosomal_uL18_C_euk"/>
</dbReference>
<dbReference type="SUPFAM" id="SSF53137">
    <property type="entry name" value="Translational machinery components"/>
    <property type="match status" value="1"/>
</dbReference>
<evidence type="ECO:0000313" key="9">
    <source>
        <dbReference type="EMBL" id="GEU73105.1"/>
    </source>
</evidence>
<comment type="caution">
    <text evidence="9">The sequence shown here is derived from an EMBL/GenBank/DDBJ whole genome shotgun (WGS) entry which is preliminary data.</text>
</comment>
<dbReference type="GO" id="GO:0003735">
    <property type="term" value="F:structural constituent of ribosome"/>
    <property type="evidence" value="ECO:0007669"/>
    <property type="project" value="InterPro"/>
</dbReference>
<comment type="similarity">
    <text evidence="2">Belongs to the universal ribosomal protein uL18 family.</text>
</comment>
<evidence type="ECO:0000256" key="2">
    <source>
        <dbReference type="ARBA" id="ARBA00007116"/>
    </source>
</evidence>
<sequence>MSQGALDGGIDIPHSEKRFAGYSKDGKQLDAEVHRKYIYGGHVASYMRTLKEDEPEKYQTHFSKYIQAGVEPDSIEEVYKRVHAAIRADPNPTRTARQPPNEHKRYNLKKLTYDQRREKLIERLNALNAAAGADDEDSDDE</sequence>
<dbReference type="EMBL" id="BKCJ010006624">
    <property type="protein sequence ID" value="GEU73105.1"/>
    <property type="molecule type" value="Genomic_DNA"/>
</dbReference>
<evidence type="ECO:0000256" key="1">
    <source>
        <dbReference type="ARBA" id="ARBA00004496"/>
    </source>
</evidence>
<dbReference type="Gene3D" id="3.30.420.100">
    <property type="match status" value="1"/>
</dbReference>
<dbReference type="PANTHER" id="PTHR23410:SF12">
    <property type="entry name" value="LARGE RIBOSOMAL SUBUNIT PROTEIN UL18"/>
    <property type="match status" value="1"/>
</dbReference>
<comment type="subunit">
    <text evidence="3">Component of the large ribosomal subunit (LSU).</text>
</comment>
<dbReference type="GO" id="GO:0000027">
    <property type="term" value="P:ribosomal large subunit assembly"/>
    <property type="evidence" value="ECO:0007669"/>
    <property type="project" value="TreeGrafter"/>
</dbReference>
<evidence type="ECO:0000256" key="5">
    <source>
        <dbReference type="ARBA" id="ARBA00022980"/>
    </source>
</evidence>
<dbReference type="InterPro" id="IPR005485">
    <property type="entry name" value="Rbsml_uL18_euk_arch"/>
</dbReference>
<evidence type="ECO:0000256" key="6">
    <source>
        <dbReference type="ARBA" id="ARBA00023274"/>
    </source>
</evidence>
<keyword evidence="6" id="KW-0687">Ribonucleoprotein</keyword>
<keyword evidence="5 9" id="KW-0689">Ribosomal protein</keyword>
<dbReference type="Pfam" id="PF14204">
    <property type="entry name" value="Ribosomal_L18_c"/>
    <property type="match status" value="1"/>
</dbReference>
<proteinExistence type="inferred from homology"/>
<keyword evidence="4" id="KW-0963">Cytoplasm</keyword>
<dbReference type="GO" id="GO:0008097">
    <property type="term" value="F:5S rRNA binding"/>
    <property type="evidence" value="ECO:0007669"/>
    <property type="project" value="InterPro"/>
</dbReference>
<dbReference type="AlphaFoldDB" id="A0A6L2MLC0"/>
<dbReference type="GO" id="GO:0022625">
    <property type="term" value="C:cytosolic large ribosomal subunit"/>
    <property type="evidence" value="ECO:0007669"/>
    <property type="project" value="TreeGrafter"/>
</dbReference>
<protein>
    <submittedName>
        <fullName evidence="9">60S ribosomal protein L5-like</fullName>
    </submittedName>
</protein>
<evidence type="ECO:0000259" key="8">
    <source>
        <dbReference type="Pfam" id="PF14204"/>
    </source>
</evidence>
<dbReference type="PANTHER" id="PTHR23410">
    <property type="entry name" value="RIBOSOMAL PROTEIN L5-RELATED"/>
    <property type="match status" value="1"/>
</dbReference>
<organism evidence="9">
    <name type="scientific">Tanacetum cinerariifolium</name>
    <name type="common">Dalmatian daisy</name>
    <name type="synonym">Chrysanthemum cinerariifolium</name>
    <dbReference type="NCBI Taxonomy" id="118510"/>
    <lineage>
        <taxon>Eukaryota</taxon>
        <taxon>Viridiplantae</taxon>
        <taxon>Streptophyta</taxon>
        <taxon>Embryophyta</taxon>
        <taxon>Tracheophyta</taxon>
        <taxon>Spermatophyta</taxon>
        <taxon>Magnoliopsida</taxon>
        <taxon>eudicotyledons</taxon>
        <taxon>Gunneridae</taxon>
        <taxon>Pentapetalae</taxon>
        <taxon>asterids</taxon>
        <taxon>campanulids</taxon>
        <taxon>Asterales</taxon>
        <taxon>Asteraceae</taxon>
        <taxon>Asteroideae</taxon>
        <taxon>Anthemideae</taxon>
        <taxon>Anthemidinae</taxon>
        <taxon>Tanacetum</taxon>
    </lineage>
</organism>
<evidence type="ECO:0000256" key="4">
    <source>
        <dbReference type="ARBA" id="ARBA00022490"/>
    </source>
</evidence>
<evidence type="ECO:0000256" key="7">
    <source>
        <dbReference type="SAM" id="MobiDB-lite"/>
    </source>
</evidence>
<feature type="region of interest" description="Disordered" evidence="7">
    <location>
        <begin position="86"/>
        <end position="105"/>
    </location>
</feature>
<evidence type="ECO:0000256" key="3">
    <source>
        <dbReference type="ARBA" id="ARBA00011113"/>
    </source>
</evidence>